<dbReference type="RefSeq" id="WP_283758639.1">
    <property type="nucleotide sequence ID" value="NZ_JAQOSQ010000011.1"/>
</dbReference>
<evidence type="ECO:0000313" key="1">
    <source>
        <dbReference type="EMBL" id="MDJ1183988.1"/>
    </source>
</evidence>
<evidence type="ECO:0000313" key="2">
    <source>
        <dbReference type="Proteomes" id="UP001232992"/>
    </source>
</evidence>
<keyword evidence="2" id="KW-1185">Reference proteome</keyword>
<reference evidence="1 2" key="1">
    <citation type="submission" date="2023-01" db="EMBL/GenBank/DDBJ databases">
        <title>Novel diversity within Roseofilum (Cyanobacteria; Desertifilaceae) from marine benthic mats with descriptions of four novel species.</title>
        <authorList>
            <person name="Wang Y."/>
            <person name="Berthold D.E."/>
            <person name="Hu J."/>
            <person name="Lefler F.W."/>
            <person name="Laughinghouse H.D. IV."/>
        </authorList>
    </citation>
    <scope>NUCLEOTIDE SEQUENCE [LARGE SCALE GENOMIC DNA]</scope>
    <source>
        <strain evidence="1 2">BLCC-M143</strain>
    </source>
</reference>
<proteinExistence type="predicted"/>
<accession>A0ABT7BXS2</accession>
<sequence length="293" mass="32113">MPDSIIQLLDELPSDNLTVKMLKALDYVVPGEWENVVGCDRTITVVTGESDANKITAIRNRAIELYNDRDNGYQRAIWFYQTIDSADRALGAAALANKVGEKVKLLGFLNKLTPKADTIQSVDLCLKLVVELLAYSKLNGLPVLQPQQFVSEITNHYQGEALMRMATLVCVDGLLPLGPDFLQKVHAALDNGGNSSFQNNAAFKAIANFIPDDDKLGFITNTFDSVEGWMTNLIGSVGLTPKGIFDHIGGFIDFSDDSLDMVAAFIDQSTDYYQHTGIQSVARKLFLQAASEV</sequence>
<comment type="caution">
    <text evidence="1">The sequence shown here is derived from an EMBL/GenBank/DDBJ whole genome shotgun (WGS) entry which is preliminary data.</text>
</comment>
<protein>
    <submittedName>
        <fullName evidence="1">Uncharacterized protein</fullName>
    </submittedName>
</protein>
<name>A0ABT7BXS2_9CYAN</name>
<dbReference type="Proteomes" id="UP001232992">
    <property type="component" value="Unassembled WGS sequence"/>
</dbReference>
<organism evidence="1 2">
    <name type="scientific">Roseofilum casamattae BLCC-M143</name>
    <dbReference type="NCBI Taxonomy" id="3022442"/>
    <lineage>
        <taxon>Bacteria</taxon>
        <taxon>Bacillati</taxon>
        <taxon>Cyanobacteriota</taxon>
        <taxon>Cyanophyceae</taxon>
        <taxon>Desertifilales</taxon>
        <taxon>Desertifilaceae</taxon>
        <taxon>Roseofilum</taxon>
        <taxon>Roseofilum casamattae</taxon>
    </lineage>
</organism>
<dbReference type="EMBL" id="JAQOSQ010000011">
    <property type="protein sequence ID" value="MDJ1183988.1"/>
    <property type="molecule type" value="Genomic_DNA"/>
</dbReference>
<gene>
    <name evidence="1" type="ORF">PMH09_12405</name>
</gene>